<dbReference type="GO" id="GO:0008409">
    <property type="term" value="F:5'-3' exonuclease activity"/>
    <property type="evidence" value="ECO:0007669"/>
    <property type="project" value="InterPro"/>
</dbReference>
<evidence type="ECO:0000256" key="1">
    <source>
        <dbReference type="ARBA" id="ARBA00022722"/>
    </source>
</evidence>
<name>W4G1T3_APHAT</name>
<evidence type="ECO:0000313" key="5">
    <source>
        <dbReference type="EMBL" id="ETV72893.1"/>
    </source>
</evidence>
<protein>
    <recommendedName>
        <fullName evidence="4">5'-3' exonuclease domain-containing protein</fullName>
    </recommendedName>
</protein>
<dbReference type="CDD" id="cd09859">
    <property type="entry name" value="PIN_53EXO"/>
    <property type="match status" value="1"/>
</dbReference>
<dbReference type="Gene3D" id="1.10.150.20">
    <property type="entry name" value="5' to 3' exonuclease, C-terminal subdomain"/>
    <property type="match status" value="1"/>
</dbReference>
<dbReference type="PANTHER" id="PTHR42646">
    <property type="entry name" value="FLAP ENDONUCLEASE XNI"/>
    <property type="match status" value="1"/>
</dbReference>
<dbReference type="InterPro" id="IPR036279">
    <property type="entry name" value="5-3_exonuclease_C_sf"/>
</dbReference>
<dbReference type="GO" id="GO:0003677">
    <property type="term" value="F:DNA binding"/>
    <property type="evidence" value="ECO:0007669"/>
    <property type="project" value="InterPro"/>
</dbReference>
<dbReference type="SUPFAM" id="SSF47807">
    <property type="entry name" value="5' to 3' exonuclease, C-terminal subdomain"/>
    <property type="match status" value="1"/>
</dbReference>
<keyword evidence="1" id="KW-0540">Nuclease</keyword>
<evidence type="ECO:0000256" key="2">
    <source>
        <dbReference type="ARBA" id="ARBA00022801"/>
    </source>
</evidence>
<sequence>MLLRGRLLRAAIPLQVACFSTSTSPKWWEWSRLASWFTSTQPSEPVPQDVEPKTCVFIDGNNMLYAKFSPTCTLASNGVAIGATLGFLHELHKVVDKMKPHRVCVFFDTPVITQRKKEDPTYKAKRERMGDALRRQFPLTGSVLKSLAVPVVQVPGVEADDMIASYTKASLESGFNVIVVSNDSDFFQLVQSNASPTVSLYKFRTRWLMGQDEVLQLIGGTSPRLHPDLRALRGDQWGKTPGLPGGISKELAVELLETAGGLLPLLESLDNVQDEALRNRLHASTDMLKRSYRASKLDDSLALPIPLQDFAMGRVNQAGLALLLTDPTLVKTHALEV</sequence>
<dbReference type="Gene3D" id="3.40.50.1010">
    <property type="entry name" value="5'-nuclease"/>
    <property type="match status" value="1"/>
</dbReference>
<feature type="domain" description="5'-3' exonuclease" evidence="4">
    <location>
        <begin position="52"/>
        <end position="313"/>
    </location>
</feature>
<dbReference type="SUPFAM" id="SSF88723">
    <property type="entry name" value="PIN domain-like"/>
    <property type="match status" value="1"/>
</dbReference>
<dbReference type="STRING" id="112090.W4G1T3"/>
<accession>W4G1T3</accession>
<feature type="signal peptide" evidence="3">
    <location>
        <begin position="1"/>
        <end position="18"/>
    </location>
</feature>
<reference evidence="5" key="1">
    <citation type="submission" date="2013-12" db="EMBL/GenBank/DDBJ databases">
        <title>The Genome Sequence of Aphanomyces astaci APO3.</title>
        <authorList>
            <consortium name="The Broad Institute Genomics Platform"/>
            <person name="Russ C."/>
            <person name="Tyler B."/>
            <person name="van West P."/>
            <person name="Dieguez-Uribeondo J."/>
            <person name="Young S.K."/>
            <person name="Zeng Q."/>
            <person name="Gargeya S."/>
            <person name="Fitzgerald M."/>
            <person name="Abouelleil A."/>
            <person name="Alvarado L."/>
            <person name="Chapman S.B."/>
            <person name="Gainer-Dewar J."/>
            <person name="Goldberg J."/>
            <person name="Griggs A."/>
            <person name="Gujja S."/>
            <person name="Hansen M."/>
            <person name="Howarth C."/>
            <person name="Imamovic A."/>
            <person name="Ireland A."/>
            <person name="Larimer J."/>
            <person name="McCowan C."/>
            <person name="Murphy C."/>
            <person name="Pearson M."/>
            <person name="Poon T.W."/>
            <person name="Priest M."/>
            <person name="Roberts A."/>
            <person name="Saif S."/>
            <person name="Shea T."/>
            <person name="Sykes S."/>
            <person name="Wortman J."/>
            <person name="Nusbaum C."/>
            <person name="Birren B."/>
        </authorList>
    </citation>
    <scope>NUCLEOTIDE SEQUENCE [LARGE SCALE GENOMIC DNA]</scope>
    <source>
        <strain evidence="5">APO3</strain>
    </source>
</reference>
<dbReference type="RefSeq" id="XP_009837679.1">
    <property type="nucleotide sequence ID" value="XM_009839377.1"/>
</dbReference>
<dbReference type="InterPro" id="IPR002421">
    <property type="entry name" value="5-3_exonuclease"/>
</dbReference>
<keyword evidence="3" id="KW-0732">Signal</keyword>
<dbReference type="AlphaFoldDB" id="W4G1T3"/>
<dbReference type="InterPro" id="IPR020046">
    <property type="entry name" value="5-3_exonucl_a-hlix_arch_N"/>
</dbReference>
<dbReference type="OrthoDB" id="275278at2759"/>
<evidence type="ECO:0000259" key="4">
    <source>
        <dbReference type="SMART" id="SM00475"/>
    </source>
</evidence>
<dbReference type="InterPro" id="IPR038969">
    <property type="entry name" value="FEN"/>
</dbReference>
<dbReference type="InterPro" id="IPR020045">
    <property type="entry name" value="DNA_polI_H3TH"/>
</dbReference>
<dbReference type="Pfam" id="PF01367">
    <property type="entry name" value="5_3_exonuc"/>
    <property type="match status" value="1"/>
</dbReference>
<dbReference type="VEuPathDB" id="FungiDB:H257_12231"/>
<dbReference type="GO" id="GO:0033567">
    <property type="term" value="P:DNA replication, Okazaki fragment processing"/>
    <property type="evidence" value="ECO:0007669"/>
    <property type="project" value="InterPro"/>
</dbReference>
<dbReference type="EMBL" id="KI913152">
    <property type="protein sequence ID" value="ETV72893.1"/>
    <property type="molecule type" value="Genomic_DNA"/>
</dbReference>
<dbReference type="GeneID" id="20814227"/>
<dbReference type="InterPro" id="IPR029060">
    <property type="entry name" value="PIN-like_dom_sf"/>
</dbReference>
<feature type="chain" id="PRO_5004841965" description="5'-3' exonuclease domain-containing protein" evidence="3">
    <location>
        <begin position="19"/>
        <end position="337"/>
    </location>
</feature>
<dbReference type="SMART" id="SM00475">
    <property type="entry name" value="53EXOc"/>
    <property type="match status" value="1"/>
</dbReference>
<dbReference type="GO" id="GO:0017108">
    <property type="term" value="F:5'-flap endonuclease activity"/>
    <property type="evidence" value="ECO:0007669"/>
    <property type="project" value="InterPro"/>
</dbReference>
<keyword evidence="2" id="KW-0378">Hydrolase</keyword>
<gene>
    <name evidence="5" type="ORF">H257_12231</name>
</gene>
<dbReference type="PANTHER" id="PTHR42646:SF2">
    <property type="entry name" value="5'-3' EXONUCLEASE FAMILY PROTEIN"/>
    <property type="match status" value="1"/>
</dbReference>
<proteinExistence type="predicted"/>
<organism evidence="5">
    <name type="scientific">Aphanomyces astaci</name>
    <name type="common">Crayfish plague agent</name>
    <dbReference type="NCBI Taxonomy" id="112090"/>
    <lineage>
        <taxon>Eukaryota</taxon>
        <taxon>Sar</taxon>
        <taxon>Stramenopiles</taxon>
        <taxon>Oomycota</taxon>
        <taxon>Saprolegniomycetes</taxon>
        <taxon>Saprolegniales</taxon>
        <taxon>Verrucalvaceae</taxon>
        <taxon>Aphanomyces</taxon>
    </lineage>
</organism>
<evidence type="ECO:0000256" key="3">
    <source>
        <dbReference type="SAM" id="SignalP"/>
    </source>
</evidence>
<dbReference type="Pfam" id="PF02739">
    <property type="entry name" value="5_3_exonuc_N"/>
    <property type="match status" value="1"/>
</dbReference>